<dbReference type="PROSITE" id="PS50968">
    <property type="entry name" value="BIOTINYL_LIPOYL"/>
    <property type="match status" value="1"/>
</dbReference>
<keyword evidence="8 9" id="KW-0092">Biotin</keyword>
<accession>W0HS47</accession>
<dbReference type="InterPro" id="IPR050709">
    <property type="entry name" value="Biotin_Carboxyl_Carrier/Decarb"/>
</dbReference>
<dbReference type="GO" id="GO:0009317">
    <property type="term" value="C:acetyl-CoA carboxylase complex"/>
    <property type="evidence" value="ECO:0007669"/>
    <property type="project" value="InterPro"/>
</dbReference>
<gene>
    <name evidence="12" type="ORF">Sant_1546</name>
</gene>
<comment type="function">
    <text evidence="1 9">This protein is a component of the acetyl coenzyme A carboxylase complex; first, biotin carboxylase catalyzes the carboxylation of the carrier protein and then the transcarboxylase transfers the carboxyl group to form malonyl-CoA.</text>
</comment>
<evidence type="ECO:0000256" key="8">
    <source>
        <dbReference type="ARBA" id="ARBA00023267"/>
    </source>
</evidence>
<keyword evidence="5 9" id="KW-0276">Fatty acid metabolism</keyword>
<name>W0HS47_9GAMM</name>
<dbReference type="GO" id="GO:0006633">
    <property type="term" value="P:fatty acid biosynthetic process"/>
    <property type="evidence" value="ECO:0007669"/>
    <property type="project" value="UniProtKB-UniPathway"/>
</dbReference>
<dbReference type="SUPFAM" id="SSF51230">
    <property type="entry name" value="Single hybrid motif"/>
    <property type="match status" value="1"/>
</dbReference>
<dbReference type="CDD" id="cd06850">
    <property type="entry name" value="biotinyl_domain"/>
    <property type="match status" value="1"/>
</dbReference>
<dbReference type="HOGENOM" id="CLU_016733_3_0_6"/>
<dbReference type="Proteomes" id="UP000019028">
    <property type="component" value="Chromosome"/>
</dbReference>
<dbReference type="OrthoDB" id="5297413at2"/>
<dbReference type="InterPro" id="IPR001882">
    <property type="entry name" value="Biotin_BS"/>
</dbReference>
<reference evidence="12 13" key="1">
    <citation type="journal article" date="2014" name="Genome Biol. Evol.">
        <title>Genome degeneration and adaptation in a nascent stage of symbiosis.</title>
        <authorList>
            <person name="Oakeson K.F."/>
            <person name="Gil R."/>
            <person name="Clayton A.L."/>
            <person name="Dunn D.M."/>
            <person name="von Niederhausern A.C."/>
            <person name="Hamil C."/>
            <person name="Aoyagi A."/>
            <person name="Duval B."/>
            <person name="Baca A."/>
            <person name="Silva F.J."/>
            <person name="Vallier A."/>
            <person name="Jackson D.G."/>
            <person name="Latorre A."/>
            <person name="Weiss R.B."/>
            <person name="Heddi A."/>
            <person name="Moya A."/>
            <person name="Dale C."/>
        </authorList>
    </citation>
    <scope>NUCLEOTIDE SEQUENCE [LARGE SCALE GENOMIC DNA]</scope>
    <source>
        <strain evidence="12 13">HS1</strain>
    </source>
</reference>
<evidence type="ECO:0000313" key="13">
    <source>
        <dbReference type="Proteomes" id="UP000019028"/>
    </source>
</evidence>
<evidence type="ECO:0000256" key="9">
    <source>
        <dbReference type="RuleBase" id="RU364072"/>
    </source>
</evidence>
<dbReference type="RefSeq" id="WP_025421738.1">
    <property type="nucleotide sequence ID" value="NZ_CP006569.1"/>
</dbReference>
<dbReference type="InterPro" id="IPR001249">
    <property type="entry name" value="AcCoA_biotinCC"/>
</dbReference>
<dbReference type="EMBL" id="CP006569">
    <property type="protein sequence ID" value="AHF76604.1"/>
    <property type="molecule type" value="Genomic_DNA"/>
</dbReference>
<dbReference type="KEGG" id="sod:Sant_1546"/>
<dbReference type="GO" id="GO:0003989">
    <property type="term" value="F:acetyl-CoA carboxylase activity"/>
    <property type="evidence" value="ECO:0007669"/>
    <property type="project" value="InterPro"/>
</dbReference>
<evidence type="ECO:0000256" key="5">
    <source>
        <dbReference type="ARBA" id="ARBA00022832"/>
    </source>
</evidence>
<organism evidence="12 13">
    <name type="scientific">Sodalis praecaptivus</name>
    <dbReference type="NCBI Taxonomy" id="1239307"/>
    <lineage>
        <taxon>Bacteria</taxon>
        <taxon>Pseudomonadati</taxon>
        <taxon>Pseudomonadota</taxon>
        <taxon>Gammaproteobacteria</taxon>
        <taxon>Enterobacterales</taxon>
        <taxon>Bruguierivoracaceae</taxon>
        <taxon>Sodalis</taxon>
    </lineage>
</organism>
<sequence>MDQQRINALIELMASNDLVELDICEHDCHLKLYRDGAAAPATAAAPNAFAATPAATSPPPASGATIASPPPASGTTIASPVPVDEEPQQGGEVVCAPFYGVLHLTPAPDQPPFVRVGDTIEAGQTLGLLEAMKMFHSITAACRGTLQAILSEPGQEVETDQPLFRIH</sequence>
<evidence type="ECO:0000259" key="11">
    <source>
        <dbReference type="PROSITE" id="PS50968"/>
    </source>
</evidence>
<keyword evidence="13" id="KW-1185">Reference proteome</keyword>
<feature type="region of interest" description="Disordered" evidence="10">
    <location>
        <begin position="51"/>
        <end position="87"/>
    </location>
</feature>
<dbReference type="PATRIC" id="fig|1239307.3.peg.1680"/>
<dbReference type="PANTHER" id="PTHR45266">
    <property type="entry name" value="OXALOACETATE DECARBOXYLASE ALPHA CHAIN"/>
    <property type="match status" value="1"/>
</dbReference>
<dbReference type="PROSITE" id="PS00188">
    <property type="entry name" value="BIOTIN"/>
    <property type="match status" value="1"/>
</dbReference>
<keyword evidence="6 9" id="KW-0443">Lipid metabolism</keyword>
<keyword evidence="4 9" id="KW-0444">Lipid biosynthesis</keyword>
<dbReference type="AlphaFoldDB" id="W0HS47"/>
<dbReference type="InterPro" id="IPR011053">
    <property type="entry name" value="Single_hybrid_motif"/>
</dbReference>
<dbReference type="PANTHER" id="PTHR45266:SF3">
    <property type="entry name" value="OXALOACETATE DECARBOXYLASE ALPHA CHAIN"/>
    <property type="match status" value="1"/>
</dbReference>
<evidence type="ECO:0000256" key="4">
    <source>
        <dbReference type="ARBA" id="ARBA00022516"/>
    </source>
</evidence>
<dbReference type="Gene3D" id="2.40.50.100">
    <property type="match status" value="1"/>
</dbReference>
<keyword evidence="7 9" id="KW-0275">Fatty acid biosynthesis</keyword>
<evidence type="ECO:0000256" key="1">
    <source>
        <dbReference type="ARBA" id="ARBA00003761"/>
    </source>
</evidence>
<proteinExistence type="predicted"/>
<evidence type="ECO:0000256" key="2">
    <source>
        <dbReference type="ARBA" id="ARBA00005194"/>
    </source>
</evidence>
<feature type="domain" description="Lipoyl-binding" evidence="11">
    <location>
        <begin position="91"/>
        <end position="167"/>
    </location>
</feature>
<dbReference type="PRINTS" id="PR01071">
    <property type="entry name" value="ACOABIOTINCC"/>
</dbReference>
<dbReference type="UniPathway" id="UPA00094"/>
<evidence type="ECO:0000256" key="3">
    <source>
        <dbReference type="ARBA" id="ARBA00017562"/>
    </source>
</evidence>
<evidence type="ECO:0000256" key="6">
    <source>
        <dbReference type="ARBA" id="ARBA00023098"/>
    </source>
</evidence>
<dbReference type="Pfam" id="PF00364">
    <property type="entry name" value="Biotin_lipoyl"/>
    <property type="match status" value="1"/>
</dbReference>
<evidence type="ECO:0000256" key="10">
    <source>
        <dbReference type="SAM" id="MobiDB-lite"/>
    </source>
</evidence>
<evidence type="ECO:0000313" key="12">
    <source>
        <dbReference type="EMBL" id="AHF76604.1"/>
    </source>
</evidence>
<dbReference type="InterPro" id="IPR000089">
    <property type="entry name" value="Biotin_lipoyl"/>
</dbReference>
<evidence type="ECO:0000256" key="7">
    <source>
        <dbReference type="ARBA" id="ARBA00023160"/>
    </source>
</evidence>
<protein>
    <recommendedName>
        <fullName evidence="3 9">Biotin carboxyl carrier protein of acetyl-CoA carboxylase</fullName>
    </recommendedName>
</protein>
<comment type="pathway">
    <text evidence="2 9">Lipid metabolism; fatty acid biosynthesis.</text>
</comment>